<evidence type="ECO:0000313" key="2">
    <source>
        <dbReference type="EMBL" id="PXY17759.1"/>
    </source>
</evidence>
<evidence type="ECO:0000256" key="1">
    <source>
        <dbReference type="SAM" id="MobiDB-lite"/>
    </source>
</evidence>
<dbReference type="Proteomes" id="UP000247892">
    <property type="component" value="Unassembled WGS sequence"/>
</dbReference>
<comment type="caution">
    <text evidence="2">The sequence shown here is derived from an EMBL/GenBank/DDBJ whole genome shotgun (WGS) entry which is preliminary data.</text>
</comment>
<gene>
    <name evidence="2" type="ORF">BA062_37040</name>
</gene>
<organism evidence="2 3">
    <name type="scientific">Prauserella flavalba</name>
    <dbReference type="NCBI Taxonomy" id="1477506"/>
    <lineage>
        <taxon>Bacteria</taxon>
        <taxon>Bacillati</taxon>
        <taxon>Actinomycetota</taxon>
        <taxon>Actinomycetes</taxon>
        <taxon>Pseudonocardiales</taxon>
        <taxon>Pseudonocardiaceae</taxon>
        <taxon>Prauserella</taxon>
    </lineage>
</organism>
<keyword evidence="3" id="KW-1185">Reference proteome</keyword>
<proteinExistence type="predicted"/>
<accession>A0A318LCC1</accession>
<evidence type="ECO:0000313" key="3">
    <source>
        <dbReference type="Proteomes" id="UP000247892"/>
    </source>
</evidence>
<sequence>MLLFVSSTVATAITNLLRFRNICLSCRTEQRPLGARPTRDATERRGLPAGQGQAAIHESGV</sequence>
<feature type="compositionally biased region" description="Basic and acidic residues" evidence="1">
    <location>
        <begin position="37"/>
        <end position="46"/>
    </location>
</feature>
<protein>
    <submittedName>
        <fullName evidence="2">Uncharacterized protein</fullName>
    </submittedName>
</protein>
<feature type="region of interest" description="Disordered" evidence="1">
    <location>
        <begin position="32"/>
        <end position="61"/>
    </location>
</feature>
<dbReference type="EMBL" id="MASU01000024">
    <property type="protein sequence ID" value="PXY17759.1"/>
    <property type="molecule type" value="Genomic_DNA"/>
</dbReference>
<reference evidence="2 3" key="1">
    <citation type="submission" date="2016-07" db="EMBL/GenBank/DDBJ databases">
        <title>Draft genome sequence of Prauserella sp. YIM 121212, isolated from alkaline soil.</title>
        <authorList>
            <person name="Ruckert C."/>
            <person name="Albersmeier A."/>
            <person name="Jiang C.-L."/>
            <person name="Jiang Y."/>
            <person name="Kalinowski J."/>
            <person name="Schneider O."/>
            <person name="Winkler A."/>
            <person name="Zotchev S.B."/>
        </authorList>
    </citation>
    <scope>NUCLEOTIDE SEQUENCE [LARGE SCALE GENOMIC DNA]</scope>
    <source>
        <strain evidence="2 3">YIM 121212</strain>
    </source>
</reference>
<dbReference type="AlphaFoldDB" id="A0A318LCC1"/>
<name>A0A318LCC1_9PSEU</name>